<feature type="transmembrane region" description="Helical" evidence="9">
    <location>
        <begin position="133"/>
        <end position="151"/>
    </location>
</feature>
<gene>
    <name evidence="11" type="ORF">FB556_2078</name>
</gene>
<comment type="caution">
    <text evidence="11">The sequence shown here is derived from an EMBL/GenBank/DDBJ whole genome shotgun (WGS) entry which is preliminary data.</text>
</comment>
<evidence type="ECO:0000313" key="11">
    <source>
        <dbReference type="EMBL" id="TQL71590.1"/>
    </source>
</evidence>
<evidence type="ECO:0000313" key="12">
    <source>
        <dbReference type="Proteomes" id="UP000319746"/>
    </source>
</evidence>
<sequence>MEKLIRGIARTLAVLSAAAIVVMVIAISIDVFVRNTTGGSLGGMIEIAETAMVTAVAFGLAWAGVNGEHVAVTLVTDRFGPRLAKLTNIFVWIVVAAYTAWLSWANILRSIDSWQSQETRFGLVQWPMYPMRWVLTLGIISLFVVAIVNLIRSLGGQQPMGFADEIEAALADDSIVDRTDTHPAAAVTEDIADATEHTKGEHNL</sequence>
<dbReference type="AlphaFoldDB" id="A0A543AG89"/>
<evidence type="ECO:0000256" key="2">
    <source>
        <dbReference type="ARBA" id="ARBA00022448"/>
    </source>
</evidence>
<dbReference type="InterPro" id="IPR007387">
    <property type="entry name" value="TRAP_DctQ"/>
</dbReference>
<dbReference type="InterPro" id="IPR055348">
    <property type="entry name" value="DctQ"/>
</dbReference>
<evidence type="ECO:0000259" key="10">
    <source>
        <dbReference type="Pfam" id="PF04290"/>
    </source>
</evidence>
<evidence type="ECO:0000256" key="8">
    <source>
        <dbReference type="ARBA" id="ARBA00038436"/>
    </source>
</evidence>
<dbReference type="RefSeq" id="WP_141867290.1">
    <property type="nucleotide sequence ID" value="NZ_BAABAN010000001.1"/>
</dbReference>
<evidence type="ECO:0000256" key="5">
    <source>
        <dbReference type="ARBA" id="ARBA00022692"/>
    </source>
</evidence>
<evidence type="ECO:0000256" key="7">
    <source>
        <dbReference type="ARBA" id="ARBA00023136"/>
    </source>
</evidence>
<comment type="subcellular location">
    <subcellularLocation>
        <location evidence="1">Cell inner membrane</location>
        <topology evidence="1">Multi-pass membrane protein</topology>
    </subcellularLocation>
</comment>
<dbReference type="GO" id="GO:0005886">
    <property type="term" value="C:plasma membrane"/>
    <property type="evidence" value="ECO:0007669"/>
    <property type="project" value="UniProtKB-SubCell"/>
</dbReference>
<accession>A0A543AG89</accession>
<keyword evidence="3" id="KW-1003">Cell membrane</keyword>
<keyword evidence="5 9" id="KW-0812">Transmembrane</keyword>
<name>A0A543AG89_9MICC</name>
<keyword evidence="4" id="KW-0997">Cell inner membrane</keyword>
<proteinExistence type="inferred from homology"/>
<feature type="domain" description="Tripartite ATP-independent periplasmic transporters DctQ component" evidence="10">
    <location>
        <begin position="23"/>
        <end position="154"/>
    </location>
</feature>
<keyword evidence="12" id="KW-1185">Reference proteome</keyword>
<comment type="similarity">
    <text evidence="8">Belongs to the TRAP transporter small permease family.</text>
</comment>
<dbReference type="Proteomes" id="UP000319746">
    <property type="component" value="Unassembled WGS sequence"/>
</dbReference>
<dbReference type="PANTHER" id="PTHR35011:SF10">
    <property type="entry name" value="TRAP TRANSPORTER SMALL PERMEASE PROTEIN"/>
    <property type="match status" value="1"/>
</dbReference>
<dbReference type="GO" id="GO:0015740">
    <property type="term" value="P:C4-dicarboxylate transport"/>
    <property type="evidence" value="ECO:0007669"/>
    <property type="project" value="TreeGrafter"/>
</dbReference>
<organism evidence="11 12">
    <name type="scientific">Enteractinococcus coprophilus</name>
    <dbReference type="NCBI Taxonomy" id="1027633"/>
    <lineage>
        <taxon>Bacteria</taxon>
        <taxon>Bacillati</taxon>
        <taxon>Actinomycetota</taxon>
        <taxon>Actinomycetes</taxon>
        <taxon>Micrococcales</taxon>
        <taxon>Micrococcaceae</taxon>
    </lineage>
</organism>
<dbReference type="OrthoDB" id="4544352at2"/>
<evidence type="ECO:0000256" key="6">
    <source>
        <dbReference type="ARBA" id="ARBA00022989"/>
    </source>
</evidence>
<feature type="transmembrane region" description="Helical" evidence="9">
    <location>
        <begin position="12"/>
        <end position="33"/>
    </location>
</feature>
<evidence type="ECO:0000256" key="4">
    <source>
        <dbReference type="ARBA" id="ARBA00022519"/>
    </source>
</evidence>
<protein>
    <submittedName>
        <fullName evidence="11">TRAP-type C4-dicarboxylate transport system permease small subunit</fullName>
    </submittedName>
</protein>
<dbReference type="EMBL" id="VFOU01000003">
    <property type="protein sequence ID" value="TQL71590.1"/>
    <property type="molecule type" value="Genomic_DNA"/>
</dbReference>
<dbReference type="Pfam" id="PF04290">
    <property type="entry name" value="DctQ"/>
    <property type="match status" value="1"/>
</dbReference>
<evidence type="ECO:0000256" key="1">
    <source>
        <dbReference type="ARBA" id="ARBA00004429"/>
    </source>
</evidence>
<feature type="transmembrane region" description="Helical" evidence="9">
    <location>
        <begin position="86"/>
        <end position="104"/>
    </location>
</feature>
<evidence type="ECO:0000256" key="9">
    <source>
        <dbReference type="SAM" id="Phobius"/>
    </source>
</evidence>
<dbReference type="GO" id="GO:0022857">
    <property type="term" value="F:transmembrane transporter activity"/>
    <property type="evidence" value="ECO:0007669"/>
    <property type="project" value="TreeGrafter"/>
</dbReference>
<feature type="transmembrane region" description="Helical" evidence="9">
    <location>
        <begin position="45"/>
        <end position="65"/>
    </location>
</feature>
<keyword evidence="6 9" id="KW-1133">Transmembrane helix</keyword>
<evidence type="ECO:0000256" key="3">
    <source>
        <dbReference type="ARBA" id="ARBA00022475"/>
    </source>
</evidence>
<dbReference type="PANTHER" id="PTHR35011">
    <property type="entry name" value="2,3-DIKETO-L-GULONATE TRAP TRANSPORTER SMALL PERMEASE PROTEIN YIAM"/>
    <property type="match status" value="1"/>
</dbReference>
<reference evidence="11 12" key="1">
    <citation type="submission" date="2019-06" db="EMBL/GenBank/DDBJ databases">
        <title>Sequencing the genomes of 1000 actinobacteria strains.</title>
        <authorList>
            <person name="Klenk H.-P."/>
        </authorList>
    </citation>
    <scope>NUCLEOTIDE SEQUENCE [LARGE SCALE GENOMIC DNA]</scope>
    <source>
        <strain evidence="11 12">DSM 24083</strain>
    </source>
</reference>
<keyword evidence="7 9" id="KW-0472">Membrane</keyword>
<keyword evidence="2" id="KW-0813">Transport</keyword>